<evidence type="ECO:0000256" key="8">
    <source>
        <dbReference type="ARBA" id="ARBA00022989"/>
    </source>
</evidence>
<evidence type="ECO:0000256" key="13">
    <source>
        <dbReference type="PIRSR" id="PIRSR602401-1"/>
    </source>
</evidence>
<reference evidence="14" key="1">
    <citation type="submission" date="2020-11" db="EMBL/GenBank/DDBJ databases">
        <title>Adaptations for nitrogen fixation in a non-lichenized fungal sporocarp promotes dispersal by wood-feeding termites.</title>
        <authorList>
            <consortium name="DOE Joint Genome Institute"/>
            <person name="Koch R.A."/>
            <person name="Yoon G."/>
            <person name="Arayal U."/>
            <person name="Lail K."/>
            <person name="Amirebrahimi M."/>
            <person name="Labutti K."/>
            <person name="Lipzen A."/>
            <person name="Riley R."/>
            <person name="Barry K."/>
            <person name="Henrissat B."/>
            <person name="Grigoriev I.V."/>
            <person name="Herr J.R."/>
            <person name="Aime M.C."/>
        </authorList>
    </citation>
    <scope>NUCLEOTIDE SEQUENCE</scope>
    <source>
        <strain evidence="14">MCA 3950</strain>
    </source>
</reference>
<gene>
    <name evidence="14" type="ORF">BT62DRAFT_892146</name>
</gene>
<feature type="binding site" description="axial binding residue" evidence="13">
    <location>
        <position position="59"/>
    </location>
    <ligand>
        <name>heme</name>
        <dbReference type="ChEBI" id="CHEBI:30413"/>
    </ligand>
    <ligandPart>
        <name>Fe</name>
        <dbReference type="ChEBI" id="CHEBI:18248"/>
    </ligandPart>
</feature>
<dbReference type="GO" id="GO:0016020">
    <property type="term" value="C:membrane"/>
    <property type="evidence" value="ECO:0007669"/>
    <property type="project" value="UniProtKB-SubCell"/>
</dbReference>
<comment type="subcellular location">
    <subcellularLocation>
        <location evidence="2">Membrane</location>
    </subcellularLocation>
</comment>
<sequence length="117" mass="13605">LLPEGMQVYIPPYFIHHNPQYFSPSSDKFVPERWMTSSGFAENHNLDMFIPFSYGPVSCIGKKLAMEEMIMLMSLLVQRFDMRFEEGFDSGAWPLGILDYFVMTQLRLPVVMTLRAQ</sequence>
<organism evidence="14 15">
    <name type="scientific">Guyanagaster necrorhizus</name>
    <dbReference type="NCBI Taxonomy" id="856835"/>
    <lineage>
        <taxon>Eukaryota</taxon>
        <taxon>Fungi</taxon>
        <taxon>Dikarya</taxon>
        <taxon>Basidiomycota</taxon>
        <taxon>Agaricomycotina</taxon>
        <taxon>Agaricomycetes</taxon>
        <taxon>Agaricomycetidae</taxon>
        <taxon>Agaricales</taxon>
        <taxon>Marasmiineae</taxon>
        <taxon>Physalacriaceae</taxon>
        <taxon>Guyanagaster</taxon>
    </lineage>
</organism>
<dbReference type="Pfam" id="PF00067">
    <property type="entry name" value="p450"/>
    <property type="match status" value="1"/>
</dbReference>
<keyword evidence="12" id="KW-0472">Membrane</keyword>
<keyword evidence="8" id="KW-1133">Transmembrane helix</keyword>
<keyword evidence="5 13" id="KW-0349">Heme</keyword>
<evidence type="ECO:0000256" key="7">
    <source>
        <dbReference type="ARBA" id="ARBA00022723"/>
    </source>
</evidence>
<dbReference type="InterPro" id="IPR002401">
    <property type="entry name" value="Cyt_P450_E_grp-I"/>
</dbReference>
<evidence type="ECO:0000256" key="12">
    <source>
        <dbReference type="ARBA" id="ARBA00023136"/>
    </source>
</evidence>
<dbReference type="PANTHER" id="PTHR24305:SF166">
    <property type="entry name" value="CYTOCHROME P450 12A4, MITOCHONDRIAL-RELATED"/>
    <property type="match status" value="1"/>
</dbReference>
<dbReference type="SUPFAM" id="SSF48264">
    <property type="entry name" value="Cytochrome P450"/>
    <property type="match status" value="1"/>
</dbReference>
<dbReference type="InterPro" id="IPR036396">
    <property type="entry name" value="Cyt_P450_sf"/>
</dbReference>
<dbReference type="RefSeq" id="XP_043041268.1">
    <property type="nucleotide sequence ID" value="XM_043183096.1"/>
</dbReference>
<keyword evidence="7 13" id="KW-0479">Metal-binding</keyword>
<comment type="cofactor">
    <cofactor evidence="1 13">
        <name>heme</name>
        <dbReference type="ChEBI" id="CHEBI:30413"/>
    </cofactor>
</comment>
<evidence type="ECO:0000256" key="3">
    <source>
        <dbReference type="ARBA" id="ARBA00004721"/>
    </source>
</evidence>
<evidence type="ECO:0000313" key="14">
    <source>
        <dbReference type="EMBL" id="KAG7447768.1"/>
    </source>
</evidence>
<keyword evidence="15" id="KW-1185">Reference proteome</keyword>
<keyword evidence="11" id="KW-0503">Monooxygenase</keyword>
<dbReference type="GO" id="GO:0004497">
    <property type="term" value="F:monooxygenase activity"/>
    <property type="evidence" value="ECO:0007669"/>
    <property type="project" value="UniProtKB-KW"/>
</dbReference>
<dbReference type="GO" id="GO:0016705">
    <property type="term" value="F:oxidoreductase activity, acting on paired donors, with incorporation or reduction of molecular oxygen"/>
    <property type="evidence" value="ECO:0007669"/>
    <property type="project" value="InterPro"/>
</dbReference>
<name>A0A9P8ATT5_9AGAR</name>
<evidence type="ECO:0000256" key="11">
    <source>
        <dbReference type="ARBA" id="ARBA00023033"/>
    </source>
</evidence>
<evidence type="ECO:0000256" key="1">
    <source>
        <dbReference type="ARBA" id="ARBA00001971"/>
    </source>
</evidence>
<evidence type="ECO:0000256" key="10">
    <source>
        <dbReference type="ARBA" id="ARBA00023004"/>
    </source>
</evidence>
<comment type="similarity">
    <text evidence="4">Belongs to the cytochrome P450 family.</text>
</comment>
<evidence type="ECO:0000256" key="6">
    <source>
        <dbReference type="ARBA" id="ARBA00022692"/>
    </source>
</evidence>
<protein>
    <submittedName>
        <fullName evidence="14">Cytochrome P450</fullName>
    </submittedName>
</protein>
<keyword evidence="9" id="KW-0560">Oxidoreductase</keyword>
<dbReference type="OrthoDB" id="6692864at2759"/>
<dbReference type="GO" id="GO:0020037">
    <property type="term" value="F:heme binding"/>
    <property type="evidence" value="ECO:0007669"/>
    <property type="project" value="InterPro"/>
</dbReference>
<keyword evidence="6" id="KW-0812">Transmembrane</keyword>
<dbReference type="PANTHER" id="PTHR24305">
    <property type="entry name" value="CYTOCHROME P450"/>
    <property type="match status" value="1"/>
</dbReference>
<evidence type="ECO:0000256" key="5">
    <source>
        <dbReference type="ARBA" id="ARBA00022617"/>
    </source>
</evidence>
<dbReference type="GeneID" id="66105393"/>
<dbReference type="AlphaFoldDB" id="A0A9P8ATT5"/>
<evidence type="ECO:0000256" key="9">
    <source>
        <dbReference type="ARBA" id="ARBA00023002"/>
    </source>
</evidence>
<dbReference type="InterPro" id="IPR050121">
    <property type="entry name" value="Cytochrome_P450_monoxygenase"/>
</dbReference>
<evidence type="ECO:0000313" key="15">
    <source>
        <dbReference type="Proteomes" id="UP000812287"/>
    </source>
</evidence>
<dbReference type="PRINTS" id="PR00463">
    <property type="entry name" value="EP450I"/>
</dbReference>
<dbReference type="Gene3D" id="1.10.630.10">
    <property type="entry name" value="Cytochrome P450"/>
    <property type="match status" value="1"/>
</dbReference>
<comment type="caution">
    <text evidence="14">The sequence shown here is derived from an EMBL/GenBank/DDBJ whole genome shotgun (WGS) entry which is preliminary data.</text>
</comment>
<dbReference type="InterPro" id="IPR001128">
    <property type="entry name" value="Cyt_P450"/>
</dbReference>
<dbReference type="EMBL" id="MU250531">
    <property type="protein sequence ID" value="KAG7447768.1"/>
    <property type="molecule type" value="Genomic_DNA"/>
</dbReference>
<dbReference type="GO" id="GO:0005506">
    <property type="term" value="F:iron ion binding"/>
    <property type="evidence" value="ECO:0007669"/>
    <property type="project" value="InterPro"/>
</dbReference>
<dbReference type="Proteomes" id="UP000812287">
    <property type="component" value="Unassembled WGS sequence"/>
</dbReference>
<proteinExistence type="inferred from homology"/>
<evidence type="ECO:0000256" key="4">
    <source>
        <dbReference type="ARBA" id="ARBA00010617"/>
    </source>
</evidence>
<comment type="pathway">
    <text evidence="3">Secondary metabolite biosynthesis; terpenoid biosynthesis.</text>
</comment>
<accession>A0A9P8ATT5</accession>
<evidence type="ECO:0000256" key="2">
    <source>
        <dbReference type="ARBA" id="ARBA00004370"/>
    </source>
</evidence>
<feature type="non-terminal residue" evidence="14">
    <location>
        <position position="1"/>
    </location>
</feature>
<keyword evidence="10 13" id="KW-0408">Iron</keyword>